<comment type="caution">
    <text evidence="2">The sequence shown here is derived from an EMBL/GenBank/DDBJ whole genome shotgun (WGS) entry which is preliminary data.</text>
</comment>
<feature type="chain" id="PRO_5004767248" description="Copper chaperone PCu(A)C" evidence="1">
    <location>
        <begin position="22"/>
        <end position="174"/>
    </location>
</feature>
<dbReference type="InterPro" id="IPR036182">
    <property type="entry name" value="PCuAC_sf"/>
</dbReference>
<protein>
    <recommendedName>
        <fullName evidence="4">Copper chaperone PCu(A)C</fullName>
    </recommendedName>
</protein>
<evidence type="ECO:0000313" key="2">
    <source>
        <dbReference type="EMBL" id="ETD22802.1"/>
    </source>
</evidence>
<evidence type="ECO:0000313" key="3">
    <source>
        <dbReference type="Proteomes" id="UP000018731"/>
    </source>
</evidence>
<dbReference type="InterPro" id="IPR007410">
    <property type="entry name" value="LpqE-like"/>
</dbReference>
<dbReference type="EMBL" id="AZJI01000007">
    <property type="protein sequence ID" value="ETD22802.1"/>
    <property type="molecule type" value="Genomic_DNA"/>
</dbReference>
<dbReference type="RefSeq" id="WP_023928336.1">
    <property type="nucleotide sequence ID" value="NZ_KI669455.1"/>
</dbReference>
<accession>V8C6U9</accession>
<organism evidence="2 3">
    <name type="scientific">Helicobacter macacae MIT 99-5501</name>
    <dbReference type="NCBI Taxonomy" id="1357400"/>
    <lineage>
        <taxon>Bacteria</taxon>
        <taxon>Pseudomonadati</taxon>
        <taxon>Campylobacterota</taxon>
        <taxon>Epsilonproteobacteria</taxon>
        <taxon>Campylobacterales</taxon>
        <taxon>Helicobacteraceae</taxon>
        <taxon>Helicobacter</taxon>
    </lineage>
</organism>
<dbReference type="InterPro" id="IPR058248">
    <property type="entry name" value="Lxx211020-like"/>
</dbReference>
<reference evidence="2 3" key="1">
    <citation type="journal article" date="2014" name="Genome Announc.">
        <title>Draft genome sequences of six enterohepatic helicobacter species isolated from humans and one from rhesus macaques.</title>
        <authorList>
            <person name="Shen Z."/>
            <person name="Sheh A."/>
            <person name="Young S.K."/>
            <person name="Abouelliel A."/>
            <person name="Ward D.V."/>
            <person name="Earl A.M."/>
            <person name="Fox J.G."/>
        </authorList>
    </citation>
    <scope>NUCLEOTIDE SEQUENCE [LARGE SCALE GENOMIC DNA]</scope>
    <source>
        <strain evidence="2 3">MIT 99-5501</strain>
    </source>
</reference>
<name>V8C6U9_9HELI</name>
<keyword evidence="3" id="KW-1185">Reference proteome</keyword>
<dbReference type="PATRIC" id="fig|1357400.3.peg.2150"/>
<evidence type="ECO:0000256" key="1">
    <source>
        <dbReference type="SAM" id="SignalP"/>
    </source>
</evidence>
<dbReference type="Gene3D" id="2.60.40.1890">
    <property type="entry name" value="PCu(A)C copper chaperone"/>
    <property type="match status" value="1"/>
</dbReference>
<dbReference type="AlphaFoldDB" id="V8C6U9"/>
<proteinExistence type="predicted"/>
<dbReference type="PANTHER" id="PTHR36302:SF1">
    <property type="entry name" value="COPPER CHAPERONE PCU(A)C"/>
    <property type="match status" value="1"/>
</dbReference>
<gene>
    <name evidence="2" type="ORF">HMPREF2086_01601</name>
</gene>
<sequence>MKKFALSFLLGFFLIPSLAQSATKTTPKNPIKATLYVVESIADSKVSASFGVVENLSDEIITLNAAFSDISNATELHQSIKKADGTSQMQKVDSLQIPPKSSLQLKPNSFHIMFIGLRTPLKAGESAQLTLSTDKSNTTLQVPIIARKDLDKHLQNLGITDLADSHSQEHSHHH</sequence>
<keyword evidence="1" id="KW-0732">Signal</keyword>
<dbReference type="HOGENOM" id="CLU_100939_2_2_7"/>
<dbReference type="Proteomes" id="UP000018731">
    <property type="component" value="Unassembled WGS sequence"/>
</dbReference>
<dbReference type="Pfam" id="PF04314">
    <property type="entry name" value="PCuAC"/>
    <property type="match status" value="1"/>
</dbReference>
<dbReference type="STRING" id="1357400.HMPREF2086_01601"/>
<dbReference type="SUPFAM" id="SSF110087">
    <property type="entry name" value="DR1885-like metal-binding protein"/>
    <property type="match status" value="1"/>
</dbReference>
<feature type="signal peptide" evidence="1">
    <location>
        <begin position="1"/>
        <end position="21"/>
    </location>
</feature>
<dbReference type="eggNOG" id="COG2847">
    <property type="taxonomic scope" value="Bacteria"/>
</dbReference>
<dbReference type="PANTHER" id="PTHR36302">
    <property type="entry name" value="BLR7088 PROTEIN"/>
    <property type="match status" value="1"/>
</dbReference>
<evidence type="ECO:0008006" key="4">
    <source>
        <dbReference type="Google" id="ProtNLM"/>
    </source>
</evidence>